<keyword evidence="4" id="KW-1185">Reference proteome</keyword>
<feature type="domain" description="Reverse transcriptase" evidence="1">
    <location>
        <begin position="1889"/>
        <end position="2137"/>
    </location>
</feature>
<dbReference type="PROSITE" id="PS50878">
    <property type="entry name" value="RT_POL"/>
    <property type="match status" value="1"/>
</dbReference>
<protein>
    <submittedName>
        <fullName evidence="3">Uncharacterized protein</fullName>
    </submittedName>
</protein>
<dbReference type="Gene3D" id="3.60.10.10">
    <property type="entry name" value="Endonuclease/exonuclease/phosphatase"/>
    <property type="match status" value="1"/>
</dbReference>
<dbReference type="InterPro" id="IPR036691">
    <property type="entry name" value="Endo/exonu/phosph_ase_sf"/>
</dbReference>
<reference evidence="3" key="1">
    <citation type="submission" date="2021-02" db="EMBL/GenBank/DDBJ databases">
        <authorList>
            <person name="Dougan E. K."/>
            <person name="Rhodes N."/>
            <person name="Thang M."/>
            <person name="Chan C."/>
        </authorList>
    </citation>
    <scope>NUCLEOTIDE SEQUENCE</scope>
</reference>
<dbReference type="InterPro" id="IPR002156">
    <property type="entry name" value="RNaseH_domain"/>
</dbReference>
<sequence length="2847" mass="312263">MFQEHESSWFVHEALCGMKLLHVKELCSGLGALGKGAEFLGFQVVAMCELQQPTLSVAGLSTRAALVHGSVQDPRVIQDLWQACPGPCIVCAGFPCQPDQQGALDSRAEVLPSCLRASLFLQAQVIVFECVEPASRHAWVRAQLQAFCAHTGFAMREVILDLKDVWVSCRLRWLVVLSAPGFPAPQLEAWPCDAAALSVSQVLNSFCQIPEEVHQLRLDEEEVHALQAHKPLSAYAIRLEGKAPTALHSWGSHTRACPCGCRLRPFGEELAMGASALLVPLESTGLYRHLRPPELALLNGLSPALSFGSNLRLADCLIGQLTSPLQSGWVFASLLPSLQLLDVPVMSLEPHQALQCMRDSLCRDAVECGLLVQELPAAQPYPSGPSGRVQHAAPATLEVPLNQDIRICLRVPVAGPVGILLDAIADTTGHVVTQVANPKGDILCRRDYLKAGDEFCLMVPFQPASAWRDLTVTVPSLGVLRRALSPSLPASRRLAMLEEQDAWLADDQVQACLLAIARDADKPVLVIDPVAATYALKTQDPQWLQSPSACLPADSHVITLVLSKGHWIAFHWQVVIGAVFAWASELDRFQDAIDGMHSLFVVGAPPLPLQDVVQCIARLLREFADELQRGGLLRAPLLLGGTTAFLEHGLASLLKSKGVLSDQAAERARAGIQRLTASAIQNAMLSNNPWRQLKQLASGASPPFQWVLPSELQAQIALRAAVTEPVPPKGKAKRKVTARAMSSASAVGNHVPTPQQISVPHGVFECDGEPLGQLDLSQVGPSSSGVVLLDVATAAPYMHLQKPVSSGPLALLVLGRLDPASVKTPSALVRFQAACSASGDPVLLSAIMLQIGDRKVQKHVPANQAVLEVAPSAVIRVNVFRDSLQLPWEVIVKAPVKAIVDSCEPLQTCTALGCECSRWHVTSPQDPDALLEVWGRHFGSTQFRAMAPADAEVFSVYLRVPAALERKVLLLSGLGGFFFEPRAPDSRKPAEGYQVIWLPKAGLHEATLIRQSHSMVLGLARVAARYGVRCPTEHAEKLHQLLRPGVPFLAATVVRHFHAGPFPFGTQRQAIARAFSHLSWVAKPLQPLPGATDGGLWWAVQANEAPPQAVLFTQHGEILVTEVRSGAGSPAQPPATVVAAKPTLRSLQAPAPATVDPDPLQTEDPWQQYLTAKGATERSSSSTGPAAASQPDLTKLAAQIEHNVLQKVSSQVQAASGEVGARVSALETQVQGIQSKVESQESTLRSLFADQMSQIEVRVCHVASQRSLFGVDAVVSCIYAVSETHLAAQGCRRFQDGLRFSKSSFRFLAGSHVPLRPRSDHSGVYSGVGFLSSVPARILPHDWSYDLYFSSRIQVAAFYVQPHWITGAVVYGYATGKQRTPELLEAAARRVMLQSSGPRFLAGDFNLEPCELQLEQWRALGFREVQDVAWELFGTEPKPTCKGATRKDFLFLSPELQHCLRAVSVEADWFPDHAVLSSSLEFGDLLVPRFQWRQPRRRRLGAALGCEQKPGGRKVIKPLPPSPAWAPDNTADVTARYMHLCHSYEDRLSEALVAGQGHPLAPSERGRAATSDITLVWDSAAPVSKGRPGEVCPTFFPASVRHCHWFRQLRRIQALEQALRKGARSPTAVTHRASLWHSILAAPGFDPSFTLWWSSFPDRAGVALPLAVPSLDLVSNMFVTFRRDVELFEADLNRRRCREAQERRRLCPHMIFRDIKDAPAAPVSSLLAGVRVPIEEVAADEAAVVFAGPVSVDPACPVWIQGAQHQVIHAEEDKLWLSPPPGCEPGAILHQDKIVGSLPALLRSFGSVWASYWQRHDGVSVGRWAEAINALTFDQVPEVAFPPFTPAQWRREVQRKKVHTAPGLDSISREDLLLFPDDLLSELLSIYQHAEATGEWPRPALEAVVSALAKRPSATDVGHYRPIIVLSLVYRVWSSLRGRQCLAHLAQFRPSGLYGCLPGLSASQLWWGLQARVESVRHLGGQVCGLVADLVKAFNHLPRVPTLVVGARLGLPKGVLRAWLGFLSAFGRRFRVRGSVGPPLFSSTGFPEGCAMSCVAMTLVNIALDDHIKAHARPAELLTFVDNWEVVAQTVPEIDGAHTALQTFCRRWDLCLDPTKTFAWASEASDRAALRSLGLSVHHDGRDLGAHMQYSRRLTNFTQVARLASLESCWIRLRESPAPLTQKMSAIVSAAWPRALHAVALVHLGDRHFTSLRSSAMKSLRLARPGASAKLQFSLLQYPTADPAFVALQQSALDLCRFSTQYQARACLDAIAQHCGPRIPGPIGVLLARFNGVGVSWIPDSASFSDEFGLWSPWSISSVEVSFRLAWHWQQVVMAQTAVRAGFQGLRNADPALTRRVFLTFSPEQQAYLRVCLNGTFFTQAELHHIGCEESNACLYCGGPDGIPHRLLECPHFQAERTSCTRLAELQNLSPCQFWHCWALRSPLHLQLQRALAVLPSVPVFQPVNARAQFDLFTDGTCLCPTIPELRLAAWSVIVARDSVDQPPVVLASGPLPGLLQSSFRSELFAVYAAVLFAVQVGVPVRVWCDCRGVVLRLRRMLEGGTVQFGTSNSDLWKLIEECLMHLVAPLTVHKVPSHEDPACHDDEVSLWAIDNNSLADRAAEQANLQRDAEVWQLWHGLRRHLVDEEARVKAIMKFHVDIAVKSTTDKGKRQLPPLRFVTQPNVPPVQTCPDDVQCAPLWGKYGRTFIQALVLWLQWLLAQANEAGSVCRWVSVYQLYFSFVFRARMSPPTYCAASKSWRRNPHAQQALPKRVRWFGRQLKDVLHLAGAGWPTWEGRPSSSILCHRMLVLPVRCQSATLELVDTFLLQHRRGQGKDWWRSVPLPEWAL</sequence>
<dbReference type="PROSITE" id="PS50879">
    <property type="entry name" value="RNASE_H_1"/>
    <property type="match status" value="1"/>
</dbReference>
<feature type="domain" description="RNase H type-1" evidence="2">
    <location>
        <begin position="2466"/>
        <end position="2625"/>
    </location>
</feature>
<dbReference type="InterPro" id="IPR029063">
    <property type="entry name" value="SAM-dependent_MTases_sf"/>
</dbReference>
<dbReference type="SUPFAM" id="SSF56219">
    <property type="entry name" value="DNase I-like"/>
    <property type="match status" value="1"/>
</dbReference>
<dbReference type="GO" id="GO:0003676">
    <property type="term" value="F:nucleic acid binding"/>
    <property type="evidence" value="ECO:0007669"/>
    <property type="project" value="InterPro"/>
</dbReference>
<evidence type="ECO:0000313" key="4">
    <source>
        <dbReference type="Proteomes" id="UP000604046"/>
    </source>
</evidence>
<dbReference type="SUPFAM" id="SSF53335">
    <property type="entry name" value="S-adenosyl-L-methionine-dependent methyltransferases"/>
    <property type="match status" value="1"/>
</dbReference>
<proteinExistence type="predicted"/>
<organism evidence="3 4">
    <name type="scientific">Symbiodinium natans</name>
    <dbReference type="NCBI Taxonomy" id="878477"/>
    <lineage>
        <taxon>Eukaryota</taxon>
        <taxon>Sar</taxon>
        <taxon>Alveolata</taxon>
        <taxon>Dinophyceae</taxon>
        <taxon>Suessiales</taxon>
        <taxon>Symbiodiniaceae</taxon>
        <taxon>Symbiodinium</taxon>
    </lineage>
</organism>
<dbReference type="GO" id="GO:0004523">
    <property type="term" value="F:RNA-DNA hybrid ribonuclease activity"/>
    <property type="evidence" value="ECO:0007669"/>
    <property type="project" value="InterPro"/>
</dbReference>
<dbReference type="Proteomes" id="UP000604046">
    <property type="component" value="Unassembled WGS sequence"/>
</dbReference>
<evidence type="ECO:0000313" key="3">
    <source>
        <dbReference type="EMBL" id="CAE7410057.1"/>
    </source>
</evidence>
<dbReference type="Gene3D" id="3.30.420.10">
    <property type="entry name" value="Ribonuclease H-like superfamily/Ribonuclease H"/>
    <property type="match status" value="1"/>
</dbReference>
<name>A0A812QXY3_9DINO</name>
<dbReference type="InterPro" id="IPR036397">
    <property type="entry name" value="RNaseH_sf"/>
</dbReference>
<gene>
    <name evidence="3" type="ORF">SNAT2548_LOCUS22301</name>
</gene>
<evidence type="ECO:0000259" key="1">
    <source>
        <dbReference type="PROSITE" id="PS50878"/>
    </source>
</evidence>
<evidence type="ECO:0000259" key="2">
    <source>
        <dbReference type="PROSITE" id="PS50879"/>
    </source>
</evidence>
<dbReference type="EMBL" id="CAJNDS010002283">
    <property type="protein sequence ID" value="CAE7410057.1"/>
    <property type="molecule type" value="Genomic_DNA"/>
</dbReference>
<dbReference type="InterPro" id="IPR000477">
    <property type="entry name" value="RT_dom"/>
</dbReference>
<comment type="caution">
    <text evidence="3">The sequence shown here is derived from an EMBL/GenBank/DDBJ whole genome shotgun (WGS) entry which is preliminary data.</text>
</comment>
<dbReference type="OrthoDB" id="423732at2759"/>
<dbReference type="Pfam" id="PF00078">
    <property type="entry name" value="RVT_1"/>
    <property type="match status" value="1"/>
</dbReference>
<accession>A0A812QXY3</accession>
<dbReference type="Gene3D" id="3.40.50.150">
    <property type="entry name" value="Vaccinia Virus protein VP39"/>
    <property type="match status" value="1"/>
</dbReference>